<dbReference type="AlphaFoldDB" id="A0A3B0XIT3"/>
<proteinExistence type="predicted"/>
<reference evidence="1" key="1">
    <citation type="submission" date="2018-06" db="EMBL/GenBank/DDBJ databases">
        <authorList>
            <person name="Zhirakovskaya E."/>
        </authorList>
    </citation>
    <scope>NUCLEOTIDE SEQUENCE</scope>
</reference>
<sequence>MLKDMIKDMLKKILLNLFSSFLCLCNSLPVLSCNQYAKELNAGKAVVFIINSIESTQDEQYADWSHYLNQFSTDNTRTYTFHKISKDKLSQVIHNSDKFNTPYSMIFMKNDRPSYFYEGPVIEPQVYRFIALTYKGEPIKPEYLTQFSPDEVSVKFKKCD</sequence>
<gene>
    <name evidence="1" type="ORF">MNBD_GAMMA10-1658</name>
</gene>
<accession>A0A3B0XIT3</accession>
<organism evidence="1">
    <name type="scientific">hydrothermal vent metagenome</name>
    <dbReference type="NCBI Taxonomy" id="652676"/>
    <lineage>
        <taxon>unclassified sequences</taxon>
        <taxon>metagenomes</taxon>
        <taxon>ecological metagenomes</taxon>
    </lineage>
</organism>
<evidence type="ECO:0000313" key="1">
    <source>
        <dbReference type="EMBL" id="VAW63242.1"/>
    </source>
</evidence>
<dbReference type="EMBL" id="UOFJ01000091">
    <property type="protein sequence ID" value="VAW63242.1"/>
    <property type="molecule type" value="Genomic_DNA"/>
</dbReference>
<protein>
    <submittedName>
        <fullName evidence="1">Uncharacterized protein</fullName>
    </submittedName>
</protein>
<name>A0A3B0XIT3_9ZZZZ</name>